<protein>
    <recommendedName>
        <fullName evidence="8">Ribonuclease VapC</fullName>
        <shortName evidence="8">RNase VapC</shortName>
        <ecNumber evidence="8">3.1.-.-</ecNumber>
    </recommendedName>
    <alternativeName>
        <fullName evidence="8">Toxin VapC</fullName>
    </alternativeName>
</protein>
<sequence length="132" mass="13966">MTIVLDTSAVAAVIFGEPDAETLLRVMQRAAGDLLMSAATSVEVGIIVEARQGREATQDLRLLLDRLGVDIAPLDAAQASIAVDAWRRFGKGRHPASLNLGDCFAYAAAQSLDAPLLFKGGDFPQTDVRSAL</sequence>
<dbReference type="GO" id="GO:0090729">
    <property type="term" value="F:toxin activity"/>
    <property type="evidence" value="ECO:0007669"/>
    <property type="project" value="UniProtKB-KW"/>
</dbReference>
<dbReference type="AlphaFoldDB" id="A0A1B1NE54"/>
<keyword evidence="11" id="KW-1185">Reference proteome</keyword>
<evidence type="ECO:0000256" key="5">
    <source>
        <dbReference type="ARBA" id="ARBA00022801"/>
    </source>
</evidence>
<proteinExistence type="inferred from homology"/>
<keyword evidence="2 8" id="KW-1277">Toxin-antitoxin system</keyword>
<accession>A0A1B1NE54</accession>
<comment type="cofactor">
    <cofactor evidence="1 8">
        <name>Mg(2+)</name>
        <dbReference type="ChEBI" id="CHEBI:18420"/>
    </cofactor>
</comment>
<gene>
    <name evidence="8" type="primary">vapC</name>
    <name evidence="10" type="ORF">SGUI_2308</name>
</gene>
<dbReference type="STRING" id="1758689.SGUI_2308"/>
<keyword evidence="5 8" id="KW-0378">Hydrolase</keyword>
<dbReference type="InterPro" id="IPR029060">
    <property type="entry name" value="PIN-like_dom_sf"/>
</dbReference>
<dbReference type="Pfam" id="PF01850">
    <property type="entry name" value="PIN"/>
    <property type="match status" value="1"/>
</dbReference>
<dbReference type="PANTHER" id="PTHR33653">
    <property type="entry name" value="RIBONUCLEASE VAPC2"/>
    <property type="match status" value="1"/>
</dbReference>
<evidence type="ECO:0000313" key="11">
    <source>
        <dbReference type="Proteomes" id="UP000092482"/>
    </source>
</evidence>
<feature type="binding site" evidence="8">
    <location>
        <position position="6"/>
    </location>
    <ligand>
        <name>Mg(2+)</name>
        <dbReference type="ChEBI" id="CHEBI:18420"/>
    </ligand>
</feature>
<dbReference type="GO" id="GO:0016787">
    <property type="term" value="F:hydrolase activity"/>
    <property type="evidence" value="ECO:0007669"/>
    <property type="project" value="UniProtKB-KW"/>
</dbReference>
<dbReference type="PATRIC" id="fig|1758689.4.peg.2405"/>
<dbReference type="PANTHER" id="PTHR33653:SF1">
    <property type="entry name" value="RIBONUCLEASE VAPC2"/>
    <property type="match status" value="1"/>
</dbReference>
<evidence type="ECO:0000313" key="10">
    <source>
        <dbReference type="EMBL" id="ANS79704.1"/>
    </source>
</evidence>
<feature type="domain" description="PIN" evidence="9">
    <location>
        <begin position="3"/>
        <end position="127"/>
    </location>
</feature>
<feature type="binding site" evidence="8">
    <location>
        <position position="102"/>
    </location>
    <ligand>
        <name>Mg(2+)</name>
        <dbReference type="ChEBI" id="CHEBI:18420"/>
    </ligand>
</feature>
<dbReference type="SUPFAM" id="SSF88723">
    <property type="entry name" value="PIN domain-like"/>
    <property type="match status" value="1"/>
</dbReference>
<evidence type="ECO:0000256" key="3">
    <source>
        <dbReference type="ARBA" id="ARBA00022722"/>
    </source>
</evidence>
<dbReference type="RefSeq" id="WP_083190659.1">
    <property type="nucleotide sequence ID" value="NZ_CP014989.1"/>
</dbReference>
<dbReference type="KEGG" id="serj:SGUI_2308"/>
<dbReference type="GO" id="GO:0004540">
    <property type="term" value="F:RNA nuclease activity"/>
    <property type="evidence" value="ECO:0007669"/>
    <property type="project" value="InterPro"/>
</dbReference>
<dbReference type="HAMAP" id="MF_00265">
    <property type="entry name" value="VapC_Nob1"/>
    <property type="match status" value="1"/>
</dbReference>
<comment type="function">
    <text evidence="8">Toxic component of a toxin-antitoxin (TA) system. An RNase.</text>
</comment>
<dbReference type="EC" id="3.1.-.-" evidence="8"/>
<keyword evidence="6 8" id="KW-0460">Magnesium</keyword>
<dbReference type="InterPro" id="IPR050556">
    <property type="entry name" value="Type_II_TA_system_RNase"/>
</dbReference>
<dbReference type="Proteomes" id="UP000092482">
    <property type="component" value="Chromosome"/>
</dbReference>
<dbReference type="Gene3D" id="3.40.50.1010">
    <property type="entry name" value="5'-nuclease"/>
    <property type="match status" value="1"/>
</dbReference>
<dbReference type="InterPro" id="IPR022907">
    <property type="entry name" value="VapC_family"/>
</dbReference>
<evidence type="ECO:0000256" key="7">
    <source>
        <dbReference type="ARBA" id="ARBA00038093"/>
    </source>
</evidence>
<evidence type="ECO:0000256" key="4">
    <source>
        <dbReference type="ARBA" id="ARBA00022723"/>
    </source>
</evidence>
<evidence type="ECO:0000256" key="2">
    <source>
        <dbReference type="ARBA" id="ARBA00022649"/>
    </source>
</evidence>
<dbReference type="GO" id="GO:0000287">
    <property type="term" value="F:magnesium ion binding"/>
    <property type="evidence" value="ECO:0007669"/>
    <property type="project" value="UniProtKB-UniRule"/>
</dbReference>
<evidence type="ECO:0000256" key="1">
    <source>
        <dbReference type="ARBA" id="ARBA00001946"/>
    </source>
</evidence>
<evidence type="ECO:0000256" key="8">
    <source>
        <dbReference type="HAMAP-Rule" id="MF_00265"/>
    </source>
</evidence>
<keyword evidence="3 8" id="KW-0540">Nuclease</keyword>
<organism evidence="10 11">
    <name type="scientific">Serinicoccus hydrothermalis</name>
    <dbReference type="NCBI Taxonomy" id="1758689"/>
    <lineage>
        <taxon>Bacteria</taxon>
        <taxon>Bacillati</taxon>
        <taxon>Actinomycetota</taxon>
        <taxon>Actinomycetes</taxon>
        <taxon>Micrococcales</taxon>
        <taxon>Ornithinimicrobiaceae</taxon>
        <taxon>Serinicoccus</taxon>
    </lineage>
</organism>
<dbReference type="OrthoDB" id="32625at2"/>
<name>A0A1B1NE54_9MICO</name>
<dbReference type="InterPro" id="IPR002716">
    <property type="entry name" value="PIN_dom"/>
</dbReference>
<reference evidence="10 11" key="1">
    <citation type="submission" date="2016-03" db="EMBL/GenBank/DDBJ databases">
        <title>Shallow-sea hydrothermal system.</title>
        <authorList>
            <person name="Tang K."/>
        </authorList>
    </citation>
    <scope>NUCLEOTIDE SEQUENCE [LARGE SCALE GENOMIC DNA]</scope>
    <source>
        <strain evidence="10 11">JLT9</strain>
    </source>
</reference>
<keyword evidence="8" id="KW-0800">Toxin</keyword>
<dbReference type="EMBL" id="CP014989">
    <property type="protein sequence ID" value="ANS79704.1"/>
    <property type="molecule type" value="Genomic_DNA"/>
</dbReference>
<evidence type="ECO:0000259" key="9">
    <source>
        <dbReference type="Pfam" id="PF01850"/>
    </source>
</evidence>
<evidence type="ECO:0000256" key="6">
    <source>
        <dbReference type="ARBA" id="ARBA00022842"/>
    </source>
</evidence>
<comment type="similarity">
    <text evidence="7 8">Belongs to the PINc/VapC protein family.</text>
</comment>
<keyword evidence="4 8" id="KW-0479">Metal-binding</keyword>
<dbReference type="CDD" id="cd09871">
    <property type="entry name" value="PIN_MtVapC28-VapC30-like"/>
    <property type="match status" value="1"/>
</dbReference>